<evidence type="ECO:0000256" key="2">
    <source>
        <dbReference type="ARBA" id="ARBA00010581"/>
    </source>
</evidence>
<gene>
    <name evidence="11" type="ORF">LMG31841_02007</name>
</gene>
<evidence type="ECO:0000256" key="4">
    <source>
        <dbReference type="ARBA" id="ARBA00022692"/>
    </source>
</evidence>
<comment type="subcellular location">
    <subcellularLocation>
        <location evidence="1 7">Cell membrane</location>
        <topology evidence="1 7">Multi-pass membrane protein</topology>
    </subcellularLocation>
</comment>
<protein>
    <recommendedName>
        <fullName evidence="10">Heme-copper oxidase subunit III family profile domain-containing protein</fullName>
    </recommendedName>
</protein>
<dbReference type="InterPro" id="IPR000298">
    <property type="entry name" value="Cyt_c_oxidase-like_su3"/>
</dbReference>
<keyword evidence="5 9" id="KW-1133">Transmembrane helix</keyword>
<feature type="transmembrane region" description="Helical" evidence="9">
    <location>
        <begin position="76"/>
        <end position="99"/>
    </location>
</feature>
<proteinExistence type="inferred from homology"/>
<dbReference type="PROSITE" id="PS50253">
    <property type="entry name" value="COX3"/>
    <property type="match status" value="1"/>
</dbReference>
<evidence type="ECO:0000256" key="7">
    <source>
        <dbReference type="RuleBase" id="RU003376"/>
    </source>
</evidence>
<feature type="domain" description="Heme-copper oxidase subunit III family profile" evidence="10">
    <location>
        <begin position="41"/>
        <end position="214"/>
    </location>
</feature>
<dbReference type="Proteomes" id="UP000789704">
    <property type="component" value="Unassembled WGS sequence"/>
</dbReference>
<evidence type="ECO:0000313" key="11">
    <source>
        <dbReference type="EMBL" id="CAG4894835.1"/>
    </source>
</evidence>
<dbReference type="RefSeq" id="WP_407674248.1">
    <property type="nucleotide sequence ID" value="NZ_CAJQZC010000003.1"/>
</dbReference>
<dbReference type="GO" id="GO:0019646">
    <property type="term" value="P:aerobic electron transport chain"/>
    <property type="evidence" value="ECO:0007669"/>
    <property type="project" value="InterPro"/>
</dbReference>
<comment type="similarity">
    <text evidence="2 7">Belongs to the cytochrome c oxidase subunit 3 family.</text>
</comment>
<evidence type="ECO:0000256" key="6">
    <source>
        <dbReference type="ARBA" id="ARBA00023136"/>
    </source>
</evidence>
<dbReference type="CDD" id="cd00386">
    <property type="entry name" value="Heme_Cu_Oxidase_III_like"/>
    <property type="match status" value="1"/>
</dbReference>
<feature type="transmembrane region" description="Helical" evidence="9">
    <location>
        <begin position="149"/>
        <end position="180"/>
    </location>
</feature>
<keyword evidence="12" id="KW-1185">Reference proteome</keyword>
<keyword evidence="6 9" id="KW-0472">Membrane</keyword>
<evidence type="ECO:0000259" key="10">
    <source>
        <dbReference type="PROSITE" id="PS50253"/>
    </source>
</evidence>
<evidence type="ECO:0000313" key="12">
    <source>
        <dbReference type="Proteomes" id="UP000789704"/>
    </source>
</evidence>
<evidence type="ECO:0000256" key="1">
    <source>
        <dbReference type="ARBA" id="ARBA00004651"/>
    </source>
</evidence>
<dbReference type="GO" id="GO:0004129">
    <property type="term" value="F:cytochrome-c oxidase activity"/>
    <property type="evidence" value="ECO:0007669"/>
    <property type="project" value="InterPro"/>
</dbReference>
<reference evidence="11" key="1">
    <citation type="submission" date="2021-04" db="EMBL/GenBank/DDBJ databases">
        <authorList>
            <person name="Vanwijnsberghe S."/>
        </authorList>
    </citation>
    <scope>NUCLEOTIDE SEQUENCE</scope>
    <source>
        <strain evidence="11">LMG 31841</strain>
    </source>
</reference>
<evidence type="ECO:0000256" key="5">
    <source>
        <dbReference type="ARBA" id="ARBA00022989"/>
    </source>
</evidence>
<sequence>MSDIAHDTPAPQEGDSAQRMSQLPSRTLPVGSAGERSSGWWGCLTLIVTEGALFGYLIFSYLYLASQTPQPWPPEGLPKLGLGLANTALLLLSSVFVWLCERCVRRRKAGWGAVSMAVAVLLGIAFVGIQLREWHTHPYGLTAHLYSSLYFTITGFHMAHVIVGLIVLVLLGVWTVLGYFDEHRYAALMTGGLYWHFVDVVWLFIFSTLYLSPYALRSGS</sequence>
<feature type="transmembrane region" description="Helical" evidence="9">
    <location>
        <begin position="40"/>
        <end position="64"/>
    </location>
</feature>
<dbReference type="Gene3D" id="1.20.120.80">
    <property type="entry name" value="Cytochrome c oxidase, subunit III, four-helix bundle"/>
    <property type="match status" value="1"/>
</dbReference>
<evidence type="ECO:0000256" key="9">
    <source>
        <dbReference type="SAM" id="Phobius"/>
    </source>
</evidence>
<feature type="transmembrane region" description="Helical" evidence="9">
    <location>
        <begin position="192"/>
        <end position="211"/>
    </location>
</feature>
<dbReference type="Pfam" id="PF00510">
    <property type="entry name" value="COX3"/>
    <property type="match status" value="1"/>
</dbReference>
<dbReference type="InterPro" id="IPR024791">
    <property type="entry name" value="Cyt_c/ubiquinol_Oxase_su3"/>
</dbReference>
<feature type="transmembrane region" description="Helical" evidence="9">
    <location>
        <begin position="111"/>
        <end position="129"/>
    </location>
</feature>
<dbReference type="InterPro" id="IPR035973">
    <property type="entry name" value="Cyt_c_oxidase_su3-like_sf"/>
</dbReference>
<accession>A0A9N8RW50</accession>
<dbReference type="SUPFAM" id="SSF81452">
    <property type="entry name" value="Cytochrome c oxidase subunit III-like"/>
    <property type="match status" value="1"/>
</dbReference>
<dbReference type="AlphaFoldDB" id="A0A9N8RW50"/>
<feature type="region of interest" description="Disordered" evidence="8">
    <location>
        <begin position="1"/>
        <end position="37"/>
    </location>
</feature>
<dbReference type="EMBL" id="CAJQZC010000003">
    <property type="protein sequence ID" value="CAG4894835.1"/>
    <property type="molecule type" value="Genomic_DNA"/>
</dbReference>
<evidence type="ECO:0000256" key="3">
    <source>
        <dbReference type="ARBA" id="ARBA00022475"/>
    </source>
</evidence>
<comment type="caution">
    <text evidence="11">The sequence shown here is derived from an EMBL/GenBank/DDBJ whole genome shotgun (WGS) entry which is preliminary data.</text>
</comment>
<keyword evidence="4 7" id="KW-0812">Transmembrane</keyword>
<keyword evidence="3" id="KW-1003">Cell membrane</keyword>
<dbReference type="PANTHER" id="PTHR11403">
    <property type="entry name" value="CYTOCHROME C OXIDASE SUBUNIT III"/>
    <property type="match status" value="1"/>
</dbReference>
<name>A0A9N8RW50_9BURK</name>
<dbReference type="GO" id="GO:0005886">
    <property type="term" value="C:plasma membrane"/>
    <property type="evidence" value="ECO:0007669"/>
    <property type="project" value="UniProtKB-SubCell"/>
</dbReference>
<organism evidence="11 12">
    <name type="scientific">Paraburkholderia saeva</name>
    <dbReference type="NCBI Taxonomy" id="2777537"/>
    <lineage>
        <taxon>Bacteria</taxon>
        <taxon>Pseudomonadati</taxon>
        <taxon>Pseudomonadota</taxon>
        <taxon>Betaproteobacteria</taxon>
        <taxon>Burkholderiales</taxon>
        <taxon>Burkholderiaceae</taxon>
        <taxon>Paraburkholderia</taxon>
    </lineage>
</organism>
<dbReference type="PANTHER" id="PTHR11403:SF2">
    <property type="entry name" value="CYTOCHROME BO(3) UBIQUINOL OXIDASE SUBUNIT 3"/>
    <property type="match status" value="1"/>
</dbReference>
<dbReference type="InterPro" id="IPR013833">
    <property type="entry name" value="Cyt_c_oxidase_su3_a-hlx"/>
</dbReference>
<evidence type="ECO:0000256" key="8">
    <source>
        <dbReference type="SAM" id="MobiDB-lite"/>
    </source>
</evidence>